<sequence length="175" mass="19893">MAPPKEHDMNDHSVGVEVDATAKWLEERGLSGAARLLRRVARQRDDAASQLGLRPAAGRVYPAGGAEHSTSRDLDAAAEAAMLRTDVARLQALAERAGWVPDRDAKRLWRWRDGWWELGYHRRNPKDGYRDTGWYLWGPVGSYEGEYVDRRKGPALDEAERLIVRYRTAIGEDRR</sequence>
<keyword evidence="2" id="KW-1185">Reference proteome</keyword>
<protein>
    <submittedName>
        <fullName evidence="1">Uncharacterized protein</fullName>
    </submittedName>
</protein>
<reference evidence="1 2" key="1">
    <citation type="submission" date="2015-09" db="EMBL/GenBank/DDBJ databases">
        <title>Genome sequence, genome mining and natural product profiling of a biocontrol bacterium Streptomyces malaysiensis F913.</title>
        <authorList>
            <person name="Xu Y."/>
            <person name="Wei J."/>
            <person name="Xie J."/>
            <person name="Li T."/>
            <person name="Zhou Z."/>
        </authorList>
    </citation>
    <scope>NUCLEOTIDE SEQUENCE [LARGE SCALE GENOMIC DNA]</scope>
    <source>
        <strain evidence="1 2">F913</strain>
    </source>
</reference>
<comment type="caution">
    <text evidence="1">The sequence shown here is derived from an EMBL/GenBank/DDBJ whole genome shotgun (WGS) entry which is preliminary data.</text>
</comment>
<dbReference type="Proteomes" id="UP000236520">
    <property type="component" value="Unassembled WGS sequence"/>
</dbReference>
<evidence type="ECO:0000313" key="1">
    <source>
        <dbReference type="EMBL" id="PNG97137.1"/>
    </source>
</evidence>
<dbReference type="AlphaFoldDB" id="A0A2J7ZA32"/>
<gene>
    <name evidence="1" type="ORF">SMF913_13162</name>
</gene>
<proteinExistence type="predicted"/>
<name>A0A2J7ZA32_STRMQ</name>
<organism evidence="1 2">
    <name type="scientific">Streptomyces malaysiensis</name>
    <dbReference type="NCBI Taxonomy" id="92644"/>
    <lineage>
        <taxon>Bacteria</taxon>
        <taxon>Bacillati</taxon>
        <taxon>Actinomycetota</taxon>
        <taxon>Actinomycetes</taxon>
        <taxon>Kitasatosporales</taxon>
        <taxon>Streptomycetaceae</taxon>
        <taxon>Streptomyces</taxon>
        <taxon>Streptomyces violaceusniger group</taxon>
    </lineage>
</organism>
<dbReference type="EMBL" id="LJIW01000001">
    <property type="protein sequence ID" value="PNG97137.1"/>
    <property type="molecule type" value="Genomic_DNA"/>
</dbReference>
<accession>A0A2J7ZA32</accession>
<evidence type="ECO:0000313" key="2">
    <source>
        <dbReference type="Proteomes" id="UP000236520"/>
    </source>
</evidence>